<dbReference type="InterPro" id="IPR028976">
    <property type="entry name" value="CheC-like_sf"/>
</dbReference>
<dbReference type="Gene3D" id="3.40.1550.10">
    <property type="entry name" value="CheC-like"/>
    <property type="match status" value="1"/>
</dbReference>
<dbReference type="RefSeq" id="WP_244708407.1">
    <property type="nucleotide sequence ID" value="NZ_CP095073.1"/>
</dbReference>
<evidence type="ECO:0000256" key="10">
    <source>
        <dbReference type="NCBIfam" id="TIGR01397"/>
    </source>
</evidence>
<keyword evidence="5" id="KW-1003">Cell membrane</keyword>
<keyword evidence="14" id="KW-1185">Reference proteome</keyword>
<dbReference type="InterPro" id="IPR036429">
    <property type="entry name" value="SpoA-like_sf"/>
</dbReference>
<dbReference type="Pfam" id="PF02154">
    <property type="entry name" value="FliM"/>
    <property type="match status" value="1"/>
</dbReference>
<sequence length="333" mass="38381">MAEEVLSQSEIDSLLSALSTGEMDAEELKVEDKEKKVRVYDFKRALRFSKDQIRSLSRIHENFARLLTTYFSGQLRTYVNIQVASVDQLPYEEFIRSIPTMTILNIFSVSPLEGRILLETNPNVAYAMLDRVLGGRGSSMNKVDNLTEIETTIMSQLFERALENYQEAWGSIVEIEALLEEFEVNPQFLQMVSPNETVIVVSLNTTIGEASGMINICIPHVVLEPIIPKLSVHYWMQNQQPKERNIEEYESLQKTIQKAQVDVKAVLGETDIFIEQFLQLQQNDVIRLNQRIDEPMTLKVDDEKKFYIQPGQLKNQMAVQVLEEIREEEEENE</sequence>
<proteinExistence type="inferred from homology"/>
<dbReference type="SUPFAM" id="SSF101801">
    <property type="entry name" value="Surface presentation of antigens (SPOA)"/>
    <property type="match status" value="1"/>
</dbReference>
<dbReference type="PIRSF" id="PIRSF002888">
    <property type="entry name" value="FliM"/>
    <property type="match status" value="1"/>
</dbReference>
<evidence type="ECO:0000256" key="9">
    <source>
        <dbReference type="ARBA" id="ARBA00023143"/>
    </source>
</evidence>
<accession>A0ABY4EG66</accession>
<dbReference type="Gene3D" id="2.30.330.10">
    <property type="entry name" value="SpoA-like"/>
    <property type="match status" value="1"/>
</dbReference>
<evidence type="ECO:0000256" key="2">
    <source>
        <dbReference type="ARBA" id="ARBA00004202"/>
    </source>
</evidence>
<evidence type="ECO:0000313" key="14">
    <source>
        <dbReference type="Proteomes" id="UP000831787"/>
    </source>
</evidence>
<dbReference type="Pfam" id="PF01052">
    <property type="entry name" value="FliMN_C"/>
    <property type="match status" value="1"/>
</dbReference>
<evidence type="ECO:0000256" key="7">
    <source>
        <dbReference type="ARBA" id="ARBA00022779"/>
    </source>
</evidence>
<keyword evidence="6" id="KW-0145">Chemotaxis</keyword>
<dbReference type="InterPro" id="IPR001543">
    <property type="entry name" value="FliN-like_C"/>
</dbReference>
<evidence type="ECO:0000256" key="3">
    <source>
        <dbReference type="ARBA" id="ARBA00011049"/>
    </source>
</evidence>
<dbReference type="EMBL" id="CP095073">
    <property type="protein sequence ID" value="UOQ43047.1"/>
    <property type="molecule type" value="Genomic_DNA"/>
</dbReference>
<organism evidence="13 14">
    <name type="scientific">Halobacillus salinarum</name>
    <dbReference type="NCBI Taxonomy" id="2932257"/>
    <lineage>
        <taxon>Bacteria</taxon>
        <taxon>Bacillati</taxon>
        <taxon>Bacillota</taxon>
        <taxon>Bacilli</taxon>
        <taxon>Bacillales</taxon>
        <taxon>Bacillaceae</taxon>
        <taxon>Halobacillus</taxon>
    </lineage>
</organism>
<gene>
    <name evidence="13" type="primary">fliM</name>
    <name evidence="13" type="ORF">MUN89_13945</name>
</gene>
<evidence type="ECO:0000256" key="1">
    <source>
        <dbReference type="ARBA" id="ARBA00004117"/>
    </source>
</evidence>
<evidence type="ECO:0000256" key="4">
    <source>
        <dbReference type="ARBA" id="ARBA00021898"/>
    </source>
</evidence>
<dbReference type="CDD" id="cd17908">
    <property type="entry name" value="FliM"/>
    <property type="match status" value="1"/>
</dbReference>
<keyword evidence="13" id="KW-0282">Flagellum</keyword>
<evidence type="ECO:0000256" key="8">
    <source>
        <dbReference type="ARBA" id="ARBA00023136"/>
    </source>
</evidence>
<reference evidence="13 14" key="1">
    <citation type="submission" date="2022-04" db="EMBL/GenBank/DDBJ databases">
        <title>Halobacillus sp. isolated from saltern.</title>
        <authorList>
            <person name="Won M."/>
            <person name="Lee C.-M."/>
            <person name="Woen H.-Y."/>
            <person name="Kwon S.-W."/>
        </authorList>
    </citation>
    <scope>NUCLEOTIDE SEQUENCE [LARGE SCALE GENOMIC DNA]</scope>
    <source>
        <strain evidence="13 14">SSBR10-3</strain>
    </source>
</reference>
<evidence type="ECO:0000256" key="11">
    <source>
        <dbReference type="SAM" id="Coils"/>
    </source>
</evidence>
<evidence type="ECO:0000259" key="12">
    <source>
        <dbReference type="Pfam" id="PF01052"/>
    </source>
</evidence>
<dbReference type="NCBIfam" id="TIGR01397">
    <property type="entry name" value="fliM_switch"/>
    <property type="match status" value="1"/>
</dbReference>
<feature type="coiled-coil region" evidence="11">
    <location>
        <begin position="242"/>
        <end position="269"/>
    </location>
</feature>
<comment type="similarity">
    <text evidence="3">Belongs to the FliM family.</text>
</comment>
<evidence type="ECO:0000313" key="13">
    <source>
        <dbReference type="EMBL" id="UOQ43047.1"/>
    </source>
</evidence>
<dbReference type="PRINTS" id="PR00955">
    <property type="entry name" value="FLGMOTORFLIM"/>
</dbReference>
<name>A0ABY4EG66_9BACI</name>
<keyword evidence="13" id="KW-0966">Cell projection</keyword>
<comment type="subcellular location">
    <subcellularLocation>
        <location evidence="1">Bacterial flagellum basal body</location>
    </subcellularLocation>
    <subcellularLocation>
        <location evidence="2">Cell membrane</location>
        <topology evidence="2">Peripheral membrane protein</topology>
    </subcellularLocation>
</comment>
<keyword evidence="7" id="KW-0283">Flagellar rotation</keyword>
<keyword evidence="8" id="KW-0472">Membrane</keyword>
<dbReference type="PANTHER" id="PTHR30034:SF6">
    <property type="entry name" value="YOP PROTEINS TRANSLOCATION PROTEIN Q"/>
    <property type="match status" value="1"/>
</dbReference>
<dbReference type="PANTHER" id="PTHR30034">
    <property type="entry name" value="FLAGELLAR MOTOR SWITCH PROTEIN FLIM"/>
    <property type="match status" value="1"/>
</dbReference>
<protein>
    <recommendedName>
        <fullName evidence="4 10">Flagellar motor switch protein FliM</fullName>
    </recommendedName>
</protein>
<keyword evidence="13" id="KW-0969">Cilium</keyword>
<dbReference type="InterPro" id="IPR001689">
    <property type="entry name" value="Flag_FliM"/>
</dbReference>
<keyword evidence="11" id="KW-0175">Coiled coil</keyword>
<evidence type="ECO:0000256" key="6">
    <source>
        <dbReference type="ARBA" id="ARBA00022500"/>
    </source>
</evidence>
<keyword evidence="9" id="KW-0975">Bacterial flagellum</keyword>
<dbReference type="SUPFAM" id="SSF103039">
    <property type="entry name" value="CheC-like"/>
    <property type="match status" value="1"/>
</dbReference>
<evidence type="ECO:0000256" key="5">
    <source>
        <dbReference type="ARBA" id="ARBA00022475"/>
    </source>
</evidence>
<feature type="domain" description="Flagellar motor switch protein FliN-like C-terminal" evidence="12">
    <location>
        <begin position="255"/>
        <end position="325"/>
    </location>
</feature>
<dbReference type="Proteomes" id="UP000831787">
    <property type="component" value="Chromosome"/>
</dbReference>